<dbReference type="PIRSF" id="PIRSF036492">
    <property type="entry name" value="ALDH"/>
    <property type="match status" value="1"/>
</dbReference>
<dbReference type="GO" id="GO:0005737">
    <property type="term" value="C:cytoplasm"/>
    <property type="evidence" value="ECO:0007669"/>
    <property type="project" value="TreeGrafter"/>
</dbReference>
<dbReference type="EMBL" id="JAUTDP010000002">
    <property type="protein sequence ID" value="KAK3402007.1"/>
    <property type="molecule type" value="Genomic_DNA"/>
</dbReference>
<evidence type="ECO:0000256" key="3">
    <source>
        <dbReference type="ARBA" id="ARBA00023002"/>
    </source>
</evidence>
<dbReference type="GO" id="GO:0016117">
    <property type="term" value="P:carotenoid biosynthetic process"/>
    <property type="evidence" value="ECO:0007669"/>
    <property type="project" value="UniProtKB-KW"/>
</dbReference>
<comment type="caution">
    <text evidence="10">The sequence shown here is derived from an EMBL/GenBank/DDBJ whole genome shotgun (WGS) entry which is preliminary data.</text>
</comment>
<feature type="domain" description="Aldehyde dehydrogenase" evidence="9">
    <location>
        <begin position="7"/>
        <end position="448"/>
    </location>
</feature>
<evidence type="ECO:0000256" key="6">
    <source>
        <dbReference type="PIRSR" id="PIRSR036492-1"/>
    </source>
</evidence>
<dbReference type="Gene3D" id="3.40.605.10">
    <property type="entry name" value="Aldehyde Dehydrogenase, Chain A, domain 1"/>
    <property type="match status" value="1"/>
</dbReference>
<keyword evidence="3 5" id="KW-0560">Oxidoreductase</keyword>
<evidence type="ECO:0000256" key="8">
    <source>
        <dbReference type="RuleBase" id="RU003345"/>
    </source>
</evidence>
<evidence type="ECO:0000313" key="11">
    <source>
        <dbReference type="Proteomes" id="UP001281003"/>
    </source>
</evidence>
<gene>
    <name evidence="10" type="ORF">B0T20DRAFT_369953</name>
</gene>
<evidence type="ECO:0000256" key="2">
    <source>
        <dbReference type="ARBA" id="ARBA00022746"/>
    </source>
</evidence>
<dbReference type="InterPro" id="IPR016163">
    <property type="entry name" value="Ald_DH_C"/>
</dbReference>
<dbReference type="Pfam" id="PF00171">
    <property type="entry name" value="Aldedh"/>
    <property type="match status" value="1"/>
</dbReference>
<evidence type="ECO:0000259" key="9">
    <source>
        <dbReference type="Pfam" id="PF00171"/>
    </source>
</evidence>
<dbReference type="Gene3D" id="3.40.309.10">
    <property type="entry name" value="Aldehyde Dehydrogenase, Chain A, domain 2"/>
    <property type="match status" value="1"/>
</dbReference>
<dbReference type="PROSITE" id="PS00687">
    <property type="entry name" value="ALDEHYDE_DEHYDR_GLU"/>
    <property type="match status" value="1"/>
</dbReference>
<dbReference type="GO" id="GO:0004029">
    <property type="term" value="F:aldehyde dehydrogenase (NAD+) activity"/>
    <property type="evidence" value="ECO:0007669"/>
    <property type="project" value="TreeGrafter"/>
</dbReference>
<dbReference type="InterPro" id="IPR012394">
    <property type="entry name" value="Aldehyde_DH_NAD(P)"/>
</dbReference>
<protein>
    <recommendedName>
        <fullName evidence="5">Aldehyde dehydrogenase</fullName>
    </recommendedName>
</protein>
<dbReference type="InterPro" id="IPR029510">
    <property type="entry name" value="Ald_DH_CS_GLU"/>
</dbReference>
<dbReference type="InterPro" id="IPR016161">
    <property type="entry name" value="Ald_DH/histidinol_DH"/>
</dbReference>
<evidence type="ECO:0000256" key="5">
    <source>
        <dbReference type="PIRNR" id="PIRNR036492"/>
    </source>
</evidence>
<keyword evidence="11" id="KW-1185">Reference proteome</keyword>
<proteinExistence type="inferred from homology"/>
<evidence type="ECO:0000256" key="4">
    <source>
        <dbReference type="ARBA" id="ARBA00023027"/>
    </source>
</evidence>
<dbReference type="FunFam" id="3.40.309.10:FF:000025">
    <property type="entry name" value="Aldehyde dehydrogenase"/>
    <property type="match status" value="1"/>
</dbReference>
<reference evidence="10" key="1">
    <citation type="journal article" date="2023" name="Mol. Phylogenet. Evol.">
        <title>Genome-scale phylogeny and comparative genomics of the fungal order Sordariales.</title>
        <authorList>
            <person name="Hensen N."/>
            <person name="Bonometti L."/>
            <person name="Westerberg I."/>
            <person name="Brannstrom I.O."/>
            <person name="Guillou S."/>
            <person name="Cros-Aarteil S."/>
            <person name="Calhoun S."/>
            <person name="Haridas S."/>
            <person name="Kuo A."/>
            <person name="Mondo S."/>
            <person name="Pangilinan J."/>
            <person name="Riley R."/>
            <person name="LaButti K."/>
            <person name="Andreopoulos B."/>
            <person name="Lipzen A."/>
            <person name="Chen C."/>
            <person name="Yan M."/>
            <person name="Daum C."/>
            <person name="Ng V."/>
            <person name="Clum A."/>
            <person name="Steindorff A."/>
            <person name="Ohm R.A."/>
            <person name="Martin F."/>
            <person name="Silar P."/>
            <person name="Natvig D.O."/>
            <person name="Lalanne C."/>
            <person name="Gautier V."/>
            <person name="Ament-Velasquez S.L."/>
            <person name="Kruys A."/>
            <person name="Hutchinson M.I."/>
            <person name="Powell A.J."/>
            <person name="Barry K."/>
            <person name="Miller A.N."/>
            <person name="Grigoriev I.V."/>
            <person name="Debuchy R."/>
            <person name="Gladieux P."/>
            <person name="Hiltunen Thoren M."/>
            <person name="Johannesson H."/>
        </authorList>
    </citation>
    <scope>NUCLEOTIDE SEQUENCE</scope>
    <source>
        <strain evidence="10">FGSC 1904</strain>
    </source>
</reference>
<dbReference type="GO" id="GO:0006081">
    <property type="term" value="P:aldehyde metabolic process"/>
    <property type="evidence" value="ECO:0007669"/>
    <property type="project" value="InterPro"/>
</dbReference>
<keyword evidence="2" id="KW-0125">Carotenoid biosynthesis</keyword>
<dbReference type="CDD" id="cd07135">
    <property type="entry name" value="ALDH_F14-YMR110C"/>
    <property type="match status" value="1"/>
</dbReference>
<dbReference type="Proteomes" id="UP001281003">
    <property type="component" value="Unassembled WGS sequence"/>
</dbReference>
<feature type="active site" evidence="6 7">
    <location>
        <position position="228"/>
    </location>
</feature>
<dbReference type="PANTHER" id="PTHR43570">
    <property type="entry name" value="ALDEHYDE DEHYDROGENASE"/>
    <property type="match status" value="1"/>
</dbReference>
<keyword evidence="4" id="KW-0520">NAD</keyword>
<evidence type="ECO:0000256" key="7">
    <source>
        <dbReference type="PROSITE-ProRule" id="PRU10007"/>
    </source>
</evidence>
<dbReference type="InterPro" id="IPR016162">
    <property type="entry name" value="Ald_DH_N"/>
</dbReference>
<evidence type="ECO:0000313" key="10">
    <source>
        <dbReference type="EMBL" id="KAK3402007.1"/>
    </source>
</evidence>
<sequence length="536" mass="59482">MADSKVVIAPFENTPLETIAAVSSTARTTFSSHKTKDLQWRLVQLRKLYWALEDFKPAMVAALDQDLHKGGFEAVFTEVDWVKNDCMFMINNLERFAKTEKLKSPDVPATYSLMNFRIKKEPLGAVLIIGPYNFPIQLLLAPLVGAIGAGCTAVIKPSELTPACAMVIKEVIETRLDRDAFSVVNGGIPETNALMNEKWDKVFFTGSAQVGSIIAKKAAETLTPVCLELGGKNPAFVTKKANLELAARRLMWGKTLNAGQVCMSHNYVMVDKDVVDTFIDFLKAAYKEMFPNGAKASKDLSRIVNARHFHRIKKMLDETKGKIVMGGETDEAELFIEPTAVLVDSLDDSMMQEESFGPVFSIFPVSTLDQALELAPQVHRTPLALMAFGDKAETDRILNSMTSGGACVNDAYFHGAVHTVPFGGVGDSGWGAYRGKASFDTFTHFRTVSETPGWMDRFLRVRYMPYDWSEYKLLKRLTEAKPNFDRNGTVAKGSAYWLWFFLGLGTKGGGLKGALKRWLVVAAGYYLHLYVKQKRA</sequence>
<dbReference type="AlphaFoldDB" id="A0AAE0UFA6"/>
<reference evidence="10" key="2">
    <citation type="submission" date="2023-07" db="EMBL/GenBank/DDBJ databases">
        <authorList>
            <consortium name="Lawrence Berkeley National Laboratory"/>
            <person name="Haridas S."/>
            <person name="Hensen N."/>
            <person name="Bonometti L."/>
            <person name="Westerberg I."/>
            <person name="Brannstrom I.O."/>
            <person name="Guillou S."/>
            <person name="Cros-Aarteil S."/>
            <person name="Calhoun S."/>
            <person name="Kuo A."/>
            <person name="Mondo S."/>
            <person name="Pangilinan J."/>
            <person name="Riley R."/>
            <person name="LaButti K."/>
            <person name="Andreopoulos B."/>
            <person name="Lipzen A."/>
            <person name="Chen C."/>
            <person name="Yanf M."/>
            <person name="Daum C."/>
            <person name="Ng V."/>
            <person name="Clum A."/>
            <person name="Steindorff A."/>
            <person name="Ohm R."/>
            <person name="Martin F."/>
            <person name="Silar P."/>
            <person name="Natvig D."/>
            <person name="Lalanne C."/>
            <person name="Gautier V."/>
            <person name="Ament-velasquez S.L."/>
            <person name="Kruys A."/>
            <person name="Hutchinson M.I."/>
            <person name="Powell A.J."/>
            <person name="Barry K."/>
            <person name="Miller A.N."/>
            <person name="Grigoriev I.V."/>
            <person name="Debuchy R."/>
            <person name="Gladieux P."/>
            <person name="Thoren M.H."/>
            <person name="Johannesson H."/>
        </authorList>
    </citation>
    <scope>NUCLEOTIDE SEQUENCE</scope>
    <source>
        <strain evidence="10">FGSC 1904</strain>
    </source>
</reference>
<name>A0AAE0UFA6_SORBR</name>
<dbReference type="FunFam" id="3.40.605.10:FF:000004">
    <property type="entry name" value="Aldehyde dehydrogenase"/>
    <property type="match status" value="1"/>
</dbReference>
<dbReference type="SUPFAM" id="SSF53720">
    <property type="entry name" value="ALDH-like"/>
    <property type="match status" value="1"/>
</dbReference>
<accession>A0AAE0UFA6</accession>
<dbReference type="InterPro" id="IPR015590">
    <property type="entry name" value="Aldehyde_DH_dom"/>
</dbReference>
<organism evidence="10 11">
    <name type="scientific">Sordaria brevicollis</name>
    <dbReference type="NCBI Taxonomy" id="83679"/>
    <lineage>
        <taxon>Eukaryota</taxon>
        <taxon>Fungi</taxon>
        <taxon>Dikarya</taxon>
        <taxon>Ascomycota</taxon>
        <taxon>Pezizomycotina</taxon>
        <taxon>Sordariomycetes</taxon>
        <taxon>Sordariomycetidae</taxon>
        <taxon>Sordariales</taxon>
        <taxon>Sordariaceae</taxon>
        <taxon>Sordaria</taxon>
    </lineage>
</organism>
<evidence type="ECO:0000256" key="1">
    <source>
        <dbReference type="ARBA" id="ARBA00009986"/>
    </source>
</evidence>
<feature type="active site" evidence="6">
    <location>
        <position position="262"/>
    </location>
</feature>
<dbReference type="PANTHER" id="PTHR43570:SF11">
    <property type="entry name" value="ALDEHYDE DEHYDROGENASE"/>
    <property type="match status" value="1"/>
</dbReference>
<comment type="similarity">
    <text evidence="1 5 8">Belongs to the aldehyde dehydrogenase family.</text>
</comment>